<keyword evidence="2" id="KW-1133">Transmembrane helix</keyword>
<proteinExistence type="predicted"/>
<keyword evidence="2" id="KW-0472">Membrane</keyword>
<evidence type="ECO:0000313" key="3">
    <source>
        <dbReference type="EMBL" id="KRF79764.1"/>
    </source>
</evidence>
<evidence type="ECO:0000256" key="1">
    <source>
        <dbReference type="SAM" id="MobiDB-lite"/>
    </source>
</evidence>
<gene>
    <name evidence="3" type="primary">Dvir\GJ27011</name>
    <name evidence="3" type="ORF">Dvir_GJ27011</name>
</gene>
<feature type="transmembrane region" description="Helical" evidence="2">
    <location>
        <begin position="48"/>
        <end position="78"/>
    </location>
</feature>
<accession>A0A0Q9WEH4</accession>
<feature type="compositionally biased region" description="Low complexity" evidence="1">
    <location>
        <begin position="9"/>
        <end position="19"/>
    </location>
</feature>
<protein>
    <submittedName>
        <fullName evidence="3">Uncharacterized protein</fullName>
    </submittedName>
</protein>
<feature type="compositionally biased region" description="Polar residues" evidence="1">
    <location>
        <begin position="32"/>
        <end position="45"/>
    </location>
</feature>
<dbReference type="Proteomes" id="UP000008792">
    <property type="component" value="Unassembled WGS sequence"/>
</dbReference>
<dbReference type="EMBL" id="CH940648">
    <property type="protein sequence ID" value="KRF79764.1"/>
    <property type="molecule type" value="Genomic_DNA"/>
</dbReference>
<keyword evidence="4" id="KW-1185">Reference proteome</keyword>
<reference evidence="3 4" key="1">
    <citation type="journal article" date="2007" name="Nature">
        <title>Evolution of genes and genomes on the Drosophila phylogeny.</title>
        <authorList>
            <consortium name="Drosophila 12 Genomes Consortium"/>
            <person name="Clark A.G."/>
            <person name="Eisen M.B."/>
            <person name="Smith D.R."/>
            <person name="Bergman C.M."/>
            <person name="Oliver B."/>
            <person name="Markow T.A."/>
            <person name="Kaufman T.C."/>
            <person name="Kellis M."/>
            <person name="Gelbart W."/>
            <person name="Iyer V.N."/>
            <person name="Pollard D.A."/>
            <person name="Sackton T.B."/>
            <person name="Larracuente A.M."/>
            <person name="Singh N.D."/>
            <person name="Abad J.P."/>
            <person name="Abt D.N."/>
            <person name="Adryan B."/>
            <person name="Aguade M."/>
            <person name="Akashi H."/>
            <person name="Anderson W.W."/>
            <person name="Aquadro C.F."/>
            <person name="Ardell D.H."/>
            <person name="Arguello R."/>
            <person name="Artieri C.G."/>
            <person name="Barbash D.A."/>
            <person name="Barker D."/>
            <person name="Barsanti P."/>
            <person name="Batterham P."/>
            <person name="Batzoglou S."/>
            <person name="Begun D."/>
            <person name="Bhutkar A."/>
            <person name="Blanco E."/>
            <person name="Bosak S.A."/>
            <person name="Bradley R.K."/>
            <person name="Brand A.D."/>
            <person name="Brent M.R."/>
            <person name="Brooks A.N."/>
            <person name="Brown R.H."/>
            <person name="Butlin R.K."/>
            <person name="Caggese C."/>
            <person name="Calvi B.R."/>
            <person name="Bernardo de Carvalho A."/>
            <person name="Caspi A."/>
            <person name="Castrezana S."/>
            <person name="Celniker S.E."/>
            <person name="Chang J.L."/>
            <person name="Chapple C."/>
            <person name="Chatterji S."/>
            <person name="Chinwalla A."/>
            <person name="Civetta A."/>
            <person name="Clifton S.W."/>
            <person name="Comeron J.M."/>
            <person name="Costello J.C."/>
            <person name="Coyne J.A."/>
            <person name="Daub J."/>
            <person name="David R.G."/>
            <person name="Delcher A.L."/>
            <person name="Delehaunty K."/>
            <person name="Do C.B."/>
            <person name="Ebling H."/>
            <person name="Edwards K."/>
            <person name="Eickbush T."/>
            <person name="Evans J.D."/>
            <person name="Filipski A."/>
            <person name="Findeiss S."/>
            <person name="Freyhult E."/>
            <person name="Fulton L."/>
            <person name="Fulton R."/>
            <person name="Garcia A.C."/>
            <person name="Gardiner A."/>
            <person name="Garfield D.A."/>
            <person name="Garvin B.E."/>
            <person name="Gibson G."/>
            <person name="Gilbert D."/>
            <person name="Gnerre S."/>
            <person name="Godfrey J."/>
            <person name="Good R."/>
            <person name="Gotea V."/>
            <person name="Gravely B."/>
            <person name="Greenberg A.J."/>
            <person name="Griffiths-Jones S."/>
            <person name="Gross S."/>
            <person name="Guigo R."/>
            <person name="Gustafson E.A."/>
            <person name="Haerty W."/>
            <person name="Hahn M.W."/>
            <person name="Halligan D.L."/>
            <person name="Halpern A.L."/>
            <person name="Halter G.M."/>
            <person name="Han M.V."/>
            <person name="Heger A."/>
            <person name="Hillier L."/>
            <person name="Hinrichs A.S."/>
            <person name="Holmes I."/>
            <person name="Hoskins R.A."/>
            <person name="Hubisz M.J."/>
            <person name="Hultmark D."/>
            <person name="Huntley M.A."/>
            <person name="Jaffe D.B."/>
            <person name="Jagadeeshan S."/>
            <person name="Jeck W.R."/>
            <person name="Johnson J."/>
            <person name="Jones C.D."/>
            <person name="Jordan W.C."/>
            <person name="Karpen G.H."/>
            <person name="Kataoka E."/>
            <person name="Keightley P.D."/>
            <person name="Kheradpour P."/>
            <person name="Kirkness E.F."/>
            <person name="Koerich L.B."/>
            <person name="Kristiansen K."/>
            <person name="Kudrna D."/>
            <person name="Kulathinal R.J."/>
            <person name="Kumar S."/>
            <person name="Kwok R."/>
            <person name="Lander E."/>
            <person name="Langley C.H."/>
            <person name="Lapoint R."/>
            <person name="Lazzaro B.P."/>
            <person name="Lee S.J."/>
            <person name="Levesque L."/>
            <person name="Li R."/>
            <person name="Lin C.F."/>
            <person name="Lin M.F."/>
            <person name="Lindblad-Toh K."/>
            <person name="Llopart A."/>
            <person name="Long M."/>
            <person name="Low L."/>
            <person name="Lozovsky E."/>
            <person name="Lu J."/>
            <person name="Luo M."/>
            <person name="Machado C.A."/>
            <person name="Makalowski W."/>
            <person name="Marzo M."/>
            <person name="Matsuda M."/>
            <person name="Matzkin L."/>
            <person name="McAllister B."/>
            <person name="McBride C.S."/>
            <person name="McKernan B."/>
            <person name="McKernan K."/>
            <person name="Mendez-Lago M."/>
            <person name="Minx P."/>
            <person name="Mollenhauer M.U."/>
            <person name="Montooth K."/>
            <person name="Mount S.M."/>
            <person name="Mu X."/>
            <person name="Myers E."/>
            <person name="Negre B."/>
            <person name="Newfeld S."/>
            <person name="Nielsen R."/>
            <person name="Noor M.A."/>
            <person name="O'Grady P."/>
            <person name="Pachter L."/>
            <person name="Papaceit M."/>
            <person name="Parisi M.J."/>
            <person name="Parisi M."/>
            <person name="Parts L."/>
            <person name="Pedersen J.S."/>
            <person name="Pesole G."/>
            <person name="Phillippy A.M."/>
            <person name="Ponting C.P."/>
            <person name="Pop M."/>
            <person name="Porcelli D."/>
            <person name="Powell J.R."/>
            <person name="Prohaska S."/>
            <person name="Pruitt K."/>
            <person name="Puig M."/>
            <person name="Quesneville H."/>
            <person name="Ram K.R."/>
            <person name="Rand D."/>
            <person name="Rasmussen M.D."/>
            <person name="Reed L.K."/>
            <person name="Reenan R."/>
            <person name="Reily A."/>
            <person name="Remington K.A."/>
            <person name="Rieger T.T."/>
            <person name="Ritchie M.G."/>
            <person name="Robin C."/>
            <person name="Rogers Y.H."/>
            <person name="Rohde C."/>
            <person name="Rozas J."/>
            <person name="Rubenfield M.J."/>
            <person name="Ruiz A."/>
            <person name="Russo S."/>
            <person name="Salzberg S.L."/>
            <person name="Sanchez-Gracia A."/>
            <person name="Saranga D.J."/>
            <person name="Sato H."/>
            <person name="Schaeffer S.W."/>
            <person name="Schatz M.C."/>
            <person name="Schlenke T."/>
            <person name="Schwartz R."/>
            <person name="Segarra C."/>
            <person name="Singh R.S."/>
            <person name="Sirot L."/>
            <person name="Sirota M."/>
            <person name="Sisneros N.B."/>
            <person name="Smith C.D."/>
            <person name="Smith T.F."/>
            <person name="Spieth J."/>
            <person name="Stage D.E."/>
            <person name="Stark A."/>
            <person name="Stephan W."/>
            <person name="Strausberg R.L."/>
            <person name="Strempel S."/>
            <person name="Sturgill D."/>
            <person name="Sutton G."/>
            <person name="Sutton G.G."/>
            <person name="Tao W."/>
            <person name="Teichmann S."/>
            <person name="Tobari Y.N."/>
            <person name="Tomimura Y."/>
            <person name="Tsolas J.M."/>
            <person name="Valente V.L."/>
            <person name="Venter E."/>
            <person name="Venter J.C."/>
            <person name="Vicario S."/>
            <person name="Vieira F.G."/>
            <person name="Vilella A.J."/>
            <person name="Villasante A."/>
            <person name="Walenz B."/>
            <person name="Wang J."/>
            <person name="Wasserman M."/>
            <person name="Watts T."/>
            <person name="Wilson D."/>
            <person name="Wilson R.K."/>
            <person name="Wing R.A."/>
            <person name="Wolfner M.F."/>
            <person name="Wong A."/>
            <person name="Wong G.K."/>
            <person name="Wu C.I."/>
            <person name="Wu G."/>
            <person name="Yamamoto D."/>
            <person name="Yang H.P."/>
            <person name="Yang S.P."/>
            <person name="Yorke J.A."/>
            <person name="Yoshida K."/>
            <person name="Zdobnov E."/>
            <person name="Zhang P."/>
            <person name="Zhang Y."/>
            <person name="Zimin A.V."/>
            <person name="Baldwin J."/>
            <person name="Abdouelleil A."/>
            <person name="Abdulkadir J."/>
            <person name="Abebe A."/>
            <person name="Abera B."/>
            <person name="Abreu J."/>
            <person name="Acer S.C."/>
            <person name="Aftuck L."/>
            <person name="Alexander A."/>
            <person name="An P."/>
            <person name="Anderson E."/>
            <person name="Anderson S."/>
            <person name="Arachi H."/>
            <person name="Azer M."/>
            <person name="Bachantsang P."/>
            <person name="Barry A."/>
            <person name="Bayul T."/>
            <person name="Berlin A."/>
            <person name="Bessette D."/>
            <person name="Bloom T."/>
            <person name="Blye J."/>
            <person name="Boguslavskiy L."/>
            <person name="Bonnet C."/>
            <person name="Boukhgalter B."/>
            <person name="Bourzgui I."/>
            <person name="Brown A."/>
            <person name="Cahill P."/>
            <person name="Channer S."/>
            <person name="Cheshatsang Y."/>
            <person name="Chuda L."/>
            <person name="Citroen M."/>
            <person name="Collymore A."/>
            <person name="Cooke P."/>
            <person name="Costello M."/>
            <person name="D'Aco K."/>
            <person name="Daza R."/>
            <person name="De Haan G."/>
            <person name="DeGray S."/>
            <person name="DeMaso C."/>
            <person name="Dhargay N."/>
            <person name="Dooley K."/>
            <person name="Dooley E."/>
            <person name="Doricent M."/>
            <person name="Dorje P."/>
            <person name="Dorjee K."/>
            <person name="Dupes A."/>
            <person name="Elong R."/>
            <person name="Falk J."/>
            <person name="Farina A."/>
            <person name="Faro S."/>
            <person name="Ferguson D."/>
            <person name="Fisher S."/>
            <person name="Foley C.D."/>
            <person name="Franke A."/>
            <person name="Friedrich D."/>
            <person name="Gadbois L."/>
            <person name="Gearin G."/>
            <person name="Gearin C.R."/>
            <person name="Giannoukos G."/>
            <person name="Goode T."/>
            <person name="Graham J."/>
            <person name="Grandbois E."/>
            <person name="Grewal S."/>
            <person name="Gyaltsen K."/>
            <person name="Hafez N."/>
            <person name="Hagos B."/>
            <person name="Hall J."/>
            <person name="Henson C."/>
            <person name="Hollinger A."/>
            <person name="Honan T."/>
            <person name="Huard M.D."/>
            <person name="Hughes L."/>
            <person name="Hurhula B."/>
            <person name="Husby M.E."/>
            <person name="Kamat A."/>
            <person name="Kanga B."/>
            <person name="Kashin S."/>
            <person name="Khazanovich D."/>
            <person name="Kisner P."/>
            <person name="Lance K."/>
            <person name="Lara M."/>
            <person name="Lee W."/>
            <person name="Lennon N."/>
            <person name="Letendre F."/>
            <person name="LeVine R."/>
            <person name="Lipovsky A."/>
            <person name="Liu X."/>
            <person name="Liu J."/>
            <person name="Liu S."/>
            <person name="Lokyitsang T."/>
            <person name="Lokyitsang Y."/>
            <person name="Lubonja R."/>
            <person name="Lui A."/>
            <person name="MacDonald P."/>
            <person name="Magnisalis V."/>
            <person name="Maru K."/>
            <person name="Matthews C."/>
            <person name="McCusker W."/>
            <person name="McDonough S."/>
            <person name="Mehta T."/>
            <person name="Meldrim J."/>
            <person name="Meneus L."/>
            <person name="Mihai O."/>
            <person name="Mihalev A."/>
            <person name="Mihova T."/>
            <person name="Mittelman R."/>
            <person name="Mlenga V."/>
            <person name="Montmayeur A."/>
            <person name="Mulrain L."/>
            <person name="Navidi A."/>
            <person name="Naylor J."/>
            <person name="Negash T."/>
            <person name="Nguyen T."/>
            <person name="Nguyen N."/>
            <person name="Nicol R."/>
            <person name="Norbu C."/>
            <person name="Norbu N."/>
            <person name="Novod N."/>
            <person name="O'Neill B."/>
            <person name="Osman S."/>
            <person name="Markiewicz E."/>
            <person name="Oyono O.L."/>
            <person name="Patti C."/>
            <person name="Phunkhang P."/>
            <person name="Pierre F."/>
            <person name="Priest M."/>
            <person name="Raghuraman S."/>
            <person name="Rege F."/>
            <person name="Reyes R."/>
            <person name="Rise C."/>
            <person name="Rogov P."/>
            <person name="Ross K."/>
            <person name="Ryan E."/>
            <person name="Settipalli S."/>
            <person name="Shea T."/>
            <person name="Sherpa N."/>
            <person name="Shi L."/>
            <person name="Shih D."/>
            <person name="Sparrow T."/>
            <person name="Spaulding J."/>
            <person name="Stalker J."/>
            <person name="Stange-Thomann N."/>
            <person name="Stavropoulos S."/>
            <person name="Stone C."/>
            <person name="Strader C."/>
            <person name="Tesfaye S."/>
            <person name="Thomson T."/>
            <person name="Thoulutsang Y."/>
            <person name="Thoulutsang D."/>
            <person name="Topham K."/>
            <person name="Topping I."/>
            <person name="Tsamla T."/>
            <person name="Vassiliev H."/>
            <person name="Vo A."/>
            <person name="Wangchuk T."/>
            <person name="Wangdi T."/>
            <person name="Weiand M."/>
            <person name="Wilkinson J."/>
            <person name="Wilson A."/>
            <person name="Yadav S."/>
            <person name="Young G."/>
            <person name="Yu Q."/>
            <person name="Zembek L."/>
            <person name="Zhong D."/>
            <person name="Zimmer A."/>
            <person name="Zwirko Z."/>
            <person name="Jaffe D.B."/>
            <person name="Alvarez P."/>
            <person name="Brockman W."/>
            <person name="Butler J."/>
            <person name="Chin C."/>
            <person name="Gnerre S."/>
            <person name="Grabherr M."/>
            <person name="Kleber M."/>
            <person name="Mauceli E."/>
            <person name="MacCallum I."/>
        </authorList>
    </citation>
    <scope>NUCLEOTIDE SEQUENCE [LARGE SCALE GENOMIC DNA]</scope>
    <source>
        <strain evidence="4">Tucson 15010-1051.87</strain>
    </source>
</reference>
<feature type="region of interest" description="Disordered" evidence="1">
    <location>
        <begin position="1"/>
        <end position="52"/>
    </location>
</feature>
<dbReference type="AlphaFoldDB" id="A0A0Q9WEH4"/>
<sequence>MSHSKRAWNQKQQQKPNQQANHSSRLIHRRATGSTVTRPMRQNNRAGAGAGAGAAYSCGFGLWAPSLLLLLLLLQLLAETQSTPSPSSMQTPQKRGKHLFFFLLFYSCCRREASQCRSVGLVPCSIVVGGNGK</sequence>
<organism evidence="3 4">
    <name type="scientific">Drosophila virilis</name>
    <name type="common">Fruit fly</name>
    <dbReference type="NCBI Taxonomy" id="7244"/>
    <lineage>
        <taxon>Eukaryota</taxon>
        <taxon>Metazoa</taxon>
        <taxon>Ecdysozoa</taxon>
        <taxon>Arthropoda</taxon>
        <taxon>Hexapoda</taxon>
        <taxon>Insecta</taxon>
        <taxon>Pterygota</taxon>
        <taxon>Neoptera</taxon>
        <taxon>Endopterygota</taxon>
        <taxon>Diptera</taxon>
        <taxon>Brachycera</taxon>
        <taxon>Muscomorpha</taxon>
        <taxon>Ephydroidea</taxon>
        <taxon>Drosophilidae</taxon>
        <taxon>Drosophila</taxon>
    </lineage>
</organism>
<evidence type="ECO:0000313" key="4">
    <source>
        <dbReference type="Proteomes" id="UP000008792"/>
    </source>
</evidence>
<keyword evidence="2" id="KW-0812">Transmembrane</keyword>
<name>A0A0Q9WEH4_DROVI</name>
<evidence type="ECO:0000256" key="2">
    <source>
        <dbReference type="SAM" id="Phobius"/>
    </source>
</evidence>
<dbReference type="InParanoid" id="A0A0Q9WEH4"/>